<organism evidence="2 3">
    <name type="scientific">Mucor saturninus</name>
    <dbReference type="NCBI Taxonomy" id="64648"/>
    <lineage>
        <taxon>Eukaryota</taxon>
        <taxon>Fungi</taxon>
        <taxon>Fungi incertae sedis</taxon>
        <taxon>Mucoromycota</taxon>
        <taxon>Mucoromycotina</taxon>
        <taxon>Mucoromycetes</taxon>
        <taxon>Mucorales</taxon>
        <taxon>Mucorineae</taxon>
        <taxon>Mucoraceae</taxon>
        <taxon>Mucor</taxon>
    </lineage>
</organism>
<gene>
    <name evidence="2" type="ORF">INT47_003677</name>
</gene>
<evidence type="ECO:0000313" key="2">
    <source>
        <dbReference type="EMBL" id="KAG2206735.1"/>
    </source>
</evidence>
<protein>
    <submittedName>
        <fullName evidence="2">Uncharacterized protein</fullName>
    </submittedName>
</protein>
<evidence type="ECO:0000256" key="1">
    <source>
        <dbReference type="SAM" id="MobiDB-lite"/>
    </source>
</evidence>
<dbReference type="OrthoDB" id="2355621at2759"/>
<proteinExistence type="predicted"/>
<feature type="region of interest" description="Disordered" evidence="1">
    <location>
        <begin position="1"/>
        <end position="82"/>
    </location>
</feature>
<evidence type="ECO:0000313" key="3">
    <source>
        <dbReference type="Proteomes" id="UP000603453"/>
    </source>
</evidence>
<accession>A0A8H7V4D2</accession>
<dbReference type="EMBL" id="JAEPRD010000029">
    <property type="protein sequence ID" value="KAG2206735.1"/>
    <property type="molecule type" value="Genomic_DNA"/>
</dbReference>
<feature type="compositionally biased region" description="Polar residues" evidence="1">
    <location>
        <begin position="17"/>
        <end position="30"/>
    </location>
</feature>
<feature type="compositionally biased region" description="Basic and acidic residues" evidence="1">
    <location>
        <begin position="36"/>
        <end position="56"/>
    </location>
</feature>
<name>A0A8H7V4D2_9FUNG</name>
<reference evidence="2" key="1">
    <citation type="submission" date="2020-12" db="EMBL/GenBank/DDBJ databases">
        <title>Metabolic potential, ecology and presence of endohyphal bacteria is reflected in genomic diversity of Mucoromycotina.</title>
        <authorList>
            <person name="Muszewska A."/>
            <person name="Okrasinska A."/>
            <person name="Steczkiewicz K."/>
            <person name="Drgas O."/>
            <person name="Orlowska M."/>
            <person name="Perlinska-Lenart U."/>
            <person name="Aleksandrzak-Piekarczyk T."/>
            <person name="Szatraj K."/>
            <person name="Zielenkiewicz U."/>
            <person name="Pilsyk S."/>
            <person name="Malc E."/>
            <person name="Mieczkowski P."/>
            <person name="Kruszewska J.S."/>
            <person name="Biernat P."/>
            <person name="Pawlowska J."/>
        </authorList>
    </citation>
    <scope>NUCLEOTIDE SEQUENCE</scope>
    <source>
        <strain evidence="2">WA0000017839</strain>
    </source>
</reference>
<sequence>MGFMKRFFGPHIKEDSPSSTPSHSNVTSPAGSIVDVDMHKTDKYHNDPMRTGKKPDTMGNFLDPMGGHGSYAVSRDVTNTGA</sequence>
<keyword evidence="3" id="KW-1185">Reference proteome</keyword>
<comment type="caution">
    <text evidence="2">The sequence shown here is derived from an EMBL/GenBank/DDBJ whole genome shotgun (WGS) entry which is preliminary data.</text>
</comment>
<dbReference type="Proteomes" id="UP000603453">
    <property type="component" value="Unassembled WGS sequence"/>
</dbReference>
<dbReference type="AlphaFoldDB" id="A0A8H7V4D2"/>